<proteinExistence type="predicted"/>
<evidence type="ECO:0000313" key="1">
    <source>
        <dbReference type="EMBL" id="KKL94282.1"/>
    </source>
</evidence>
<organism evidence="1">
    <name type="scientific">marine sediment metagenome</name>
    <dbReference type="NCBI Taxonomy" id="412755"/>
    <lineage>
        <taxon>unclassified sequences</taxon>
        <taxon>metagenomes</taxon>
        <taxon>ecological metagenomes</taxon>
    </lineage>
</organism>
<reference evidence="1" key="1">
    <citation type="journal article" date="2015" name="Nature">
        <title>Complex archaea that bridge the gap between prokaryotes and eukaryotes.</title>
        <authorList>
            <person name="Spang A."/>
            <person name="Saw J.H."/>
            <person name="Jorgensen S.L."/>
            <person name="Zaremba-Niedzwiedzka K."/>
            <person name="Martijn J."/>
            <person name="Lind A.E."/>
            <person name="van Eijk R."/>
            <person name="Schleper C."/>
            <person name="Guy L."/>
            <person name="Ettema T.J."/>
        </authorList>
    </citation>
    <scope>NUCLEOTIDE SEQUENCE</scope>
</reference>
<dbReference type="AlphaFoldDB" id="A0A0F9J525"/>
<comment type="caution">
    <text evidence="1">The sequence shown here is derived from an EMBL/GenBank/DDBJ whole genome shotgun (WGS) entry which is preliminary data.</text>
</comment>
<protein>
    <submittedName>
        <fullName evidence="1">Uncharacterized protein</fullName>
    </submittedName>
</protein>
<feature type="non-terminal residue" evidence="1">
    <location>
        <position position="26"/>
    </location>
</feature>
<name>A0A0F9J525_9ZZZZ</name>
<dbReference type="EMBL" id="LAZR01018966">
    <property type="protein sequence ID" value="KKL94282.1"/>
    <property type="molecule type" value="Genomic_DNA"/>
</dbReference>
<gene>
    <name evidence="1" type="ORF">LCGC14_1866250</name>
</gene>
<sequence length="26" mass="2998">MIRQLLGWVVAAFLAVFSAYSRNRVE</sequence>
<accession>A0A0F9J525</accession>